<organism evidence="3 4">
    <name type="scientific">Gadus morhua</name>
    <name type="common">Atlantic cod</name>
    <dbReference type="NCBI Taxonomy" id="8049"/>
    <lineage>
        <taxon>Eukaryota</taxon>
        <taxon>Metazoa</taxon>
        <taxon>Chordata</taxon>
        <taxon>Craniata</taxon>
        <taxon>Vertebrata</taxon>
        <taxon>Euteleostomi</taxon>
        <taxon>Actinopterygii</taxon>
        <taxon>Neopterygii</taxon>
        <taxon>Teleostei</taxon>
        <taxon>Neoteleostei</taxon>
        <taxon>Acanthomorphata</taxon>
        <taxon>Zeiogadaria</taxon>
        <taxon>Gadariae</taxon>
        <taxon>Gadiformes</taxon>
        <taxon>Gadoidei</taxon>
        <taxon>Gadidae</taxon>
        <taxon>Gadus</taxon>
    </lineage>
</organism>
<sequence length="252" mass="29168">MNAMEWIQTLLISGLCIPSFCADYRQHCLIETPKSWFDAQSYCRERGHDLATIDDMGAMKSLLALNADRAHDELWIGLHYVGLERWHWSLADKDFYQEGERNYRNFRKYGGRFAAQRNIQWDLKTGGILWFVCYDGNRQGGDRYVLVRLSTTWTNAQGYCRSHHTDLVSIRNSTENQAVAEASVGLSVWIGLFKDAWHWSDGRYSSLRLWDQHAVGGNFPQSCAVMTSHLSGRWSQRSCDELHPFLCTCKQR</sequence>
<accession>A0A8C5CF06</accession>
<feature type="chain" id="PRO_5034234781" description="C-type lectin domain-containing protein" evidence="1">
    <location>
        <begin position="23"/>
        <end position="252"/>
    </location>
</feature>
<dbReference type="SUPFAM" id="SSF56436">
    <property type="entry name" value="C-type lectin-like"/>
    <property type="match status" value="2"/>
</dbReference>
<dbReference type="InterPro" id="IPR016186">
    <property type="entry name" value="C-type_lectin-like/link_sf"/>
</dbReference>
<evidence type="ECO:0000259" key="2">
    <source>
        <dbReference type="PROSITE" id="PS50041"/>
    </source>
</evidence>
<dbReference type="Pfam" id="PF00059">
    <property type="entry name" value="Lectin_C"/>
    <property type="match status" value="2"/>
</dbReference>
<proteinExistence type="predicted"/>
<dbReference type="Ensembl" id="ENSGMOT00000025220.1">
    <property type="protein sequence ID" value="ENSGMOP00000059787.1"/>
    <property type="gene ID" value="ENSGMOG00000024712.1"/>
</dbReference>
<dbReference type="AlphaFoldDB" id="A0A8C5CF06"/>
<evidence type="ECO:0000256" key="1">
    <source>
        <dbReference type="SAM" id="SignalP"/>
    </source>
</evidence>
<reference evidence="3" key="1">
    <citation type="submission" date="2025-08" db="UniProtKB">
        <authorList>
            <consortium name="Ensembl"/>
        </authorList>
    </citation>
    <scope>IDENTIFICATION</scope>
</reference>
<evidence type="ECO:0000313" key="3">
    <source>
        <dbReference type="Ensembl" id="ENSGMOP00000059787.1"/>
    </source>
</evidence>
<reference evidence="3" key="2">
    <citation type="submission" date="2025-09" db="UniProtKB">
        <authorList>
            <consortium name="Ensembl"/>
        </authorList>
    </citation>
    <scope>IDENTIFICATION</scope>
</reference>
<dbReference type="InterPro" id="IPR001304">
    <property type="entry name" value="C-type_lectin-like"/>
</dbReference>
<feature type="domain" description="C-type lectin" evidence="2">
    <location>
        <begin position="139"/>
        <end position="248"/>
    </location>
</feature>
<dbReference type="SMART" id="SM00034">
    <property type="entry name" value="CLECT"/>
    <property type="match status" value="2"/>
</dbReference>
<keyword evidence="1" id="KW-0732">Signal</keyword>
<protein>
    <recommendedName>
        <fullName evidence="2">C-type lectin domain-containing protein</fullName>
    </recommendedName>
</protein>
<dbReference type="PANTHER" id="PTHR45784">
    <property type="entry name" value="C-TYPE LECTIN DOMAIN FAMILY 20 MEMBER A-RELATED"/>
    <property type="match status" value="1"/>
</dbReference>
<dbReference type="InterPro" id="IPR016187">
    <property type="entry name" value="CTDL_fold"/>
</dbReference>
<dbReference type="Gene3D" id="3.10.100.10">
    <property type="entry name" value="Mannose-Binding Protein A, subunit A"/>
    <property type="match status" value="2"/>
</dbReference>
<dbReference type="OMA" id="SYCRENC"/>
<evidence type="ECO:0000313" key="4">
    <source>
        <dbReference type="Proteomes" id="UP000694546"/>
    </source>
</evidence>
<dbReference type="Proteomes" id="UP000694546">
    <property type="component" value="Chromosome 4"/>
</dbReference>
<feature type="signal peptide" evidence="1">
    <location>
        <begin position="1"/>
        <end position="22"/>
    </location>
</feature>
<keyword evidence="4" id="KW-1185">Reference proteome</keyword>
<name>A0A8C5CF06_GADMO</name>
<dbReference type="PROSITE" id="PS50041">
    <property type="entry name" value="C_TYPE_LECTIN_2"/>
    <property type="match status" value="2"/>
</dbReference>
<dbReference type="GeneTree" id="ENSGT01100000263473"/>
<feature type="domain" description="C-type lectin" evidence="2">
    <location>
        <begin position="24"/>
        <end position="122"/>
    </location>
</feature>
<dbReference type="PANTHER" id="PTHR45784:SF3">
    <property type="entry name" value="C-TYPE LECTIN DOMAIN FAMILY 4 MEMBER K-LIKE-RELATED"/>
    <property type="match status" value="1"/>
</dbReference>